<dbReference type="GO" id="GO:0016491">
    <property type="term" value="F:oxidoreductase activity"/>
    <property type="evidence" value="ECO:0007669"/>
    <property type="project" value="InterPro"/>
</dbReference>
<evidence type="ECO:0000259" key="2">
    <source>
        <dbReference type="SMART" id="SM00829"/>
    </source>
</evidence>
<evidence type="ECO:0000313" key="3">
    <source>
        <dbReference type="EMBL" id="KGH44894.1"/>
    </source>
</evidence>
<gene>
    <name evidence="3" type="ORF">IN07_20760</name>
</gene>
<evidence type="ECO:0000256" key="1">
    <source>
        <dbReference type="SAM" id="MobiDB-lite"/>
    </source>
</evidence>
<dbReference type="STRING" id="1522368.IN07_20760"/>
<keyword evidence="4" id="KW-1185">Reference proteome</keyword>
<reference evidence="3 4" key="1">
    <citation type="submission" date="2014-07" db="EMBL/GenBank/DDBJ databases">
        <title>Biosystematic studies on Modestobacter strains isolated from extreme hyper-arid desert soil and from historic building.</title>
        <authorList>
            <person name="Bukarasam K."/>
            <person name="Bull A."/>
            <person name="Girard G."/>
            <person name="van Wezel G."/>
            <person name="Goodfellow M."/>
        </authorList>
    </citation>
    <scope>NUCLEOTIDE SEQUENCE [LARGE SCALE GENOMIC DNA]</scope>
    <source>
        <strain evidence="3 4">KNN45-2b</strain>
    </source>
</reference>
<dbReference type="OrthoDB" id="4330785at2"/>
<dbReference type="PANTHER" id="PTHR43677">
    <property type="entry name" value="SHORT-CHAIN DEHYDROGENASE/REDUCTASE"/>
    <property type="match status" value="1"/>
</dbReference>
<sequence>MRAAVLTRPGEPPALADHPDPVPGEGRTLVRVTAAPVVPLDLLCASGTSYFGRPAVPYVPGVQGVGVVVSSAVLTPGTRVWFATSAGMSPGDGSLGELCAVPDADVVPLAGDLPDPVVAALGLSAVAGWMALTWRGRLQPGERVLVLGAGGAVGQAALGAARALGAGRVVGVCRSLSAADRARRAGAEDVVLTGDGGDLAARIRQTVGSDVDLVVDPVFGAVAAAACSVLAPGGRLVNLGGAAGDAAEFSSAVLRSRSIDVLGYTNNALTGEQRAAALTAVLRHAAAGQLRVEHAVLPLARVEEAWAATAAGGGSRSVVELSVR</sequence>
<dbReference type="PANTHER" id="PTHR43677:SF11">
    <property type="entry name" value="ZINC-CONTAINING ALCOHOL DEHYDROGENASE"/>
    <property type="match status" value="1"/>
</dbReference>
<dbReference type="Pfam" id="PF08240">
    <property type="entry name" value="ADH_N"/>
    <property type="match status" value="1"/>
</dbReference>
<dbReference type="SUPFAM" id="SSF50129">
    <property type="entry name" value="GroES-like"/>
    <property type="match status" value="1"/>
</dbReference>
<dbReference type="InterPro" id="IPR011032">
    <property type="entry name" value="GroES-like_sf"/>
</dbReference>
<dbReference type="RefSeq" id="WP_052091552.1">
    <property type="nucleotide sequence ID" value="NZ_JPMX01000106.1"/>
</dbReference>
<dbReference type="InterPro" id="IPR020843">
    <property type="entry name" value="ER"/>
</dbReference>
<dbReference type="EMBL" id="JPMX01000106">
    <property type="protein sequence ID" value="KGH44894.1"/>
    <property type="molecule type" value="Genomic_DNA"/>
</dbReference>
<dbReference type="AlphaFoldDB" id="A0A098Y354"/>
<feature type="domain" description="Enoyl reductase (ER)" evidence="2">
    <location>
        <begin position="10"/>
        <end position="319"/>
    </location>
</feature>
<name>A0A098Y354_9ACTN</name>
<dbReference type="SUPFAM" id="SSF51735">
    <property type="entry name" value="NAD(P)-binding Rossmann-fold domains"/>
    <property type="match status" value="1"/>
</dbReference>
<comment type="caution">
    <text evidence="3">The sequence shown here is derived from an EMBL/GenBank/DDBJ whole genome shotgun (WGS) entry which is preliminary data.</text>
</comment>
<dbReference type="Gene3D" id="3.90.180.10">
    <property type="entry name" value="Medium-chain alcohol dehydrogenases, catalytic domain"/>
    <property type="match status" value="1"/>
</dbReference>
<dbReference type="InterPro" id="IPR013154">
    <property type="entry name" value="ADH-like_N"/>
</dbReference>
<dbReference type="Proteomes" id="UP000029713">
    <property type="component" value="Unassembled WGS sequence"/>
</dbReference>
<dbReference type="Pfam" id="PF00107">
    <property type="entry name" value="ADH_zinc_N"/>
    <property type="match status" value="1"/>
</dbReference>
<dbReference type="InterPro" id="IPR013149">
    <property type="entry name" value="ADH-like_C"/>
</dbReference>
<dbReference type="SMART" id="SM00829">
    <property type="entry name" value="PKS_ER"/>
    <property type="match status" value="1"/>
</dbReference>
<evidence type="ECO:0000313" key="4">
    <source>
        <dbReference type="Proteomes" id="UP000029713"/>
    </source>
</evidence>
<feature type="region of interest" description="Disordered" evidence="1">
    <location>
        <begin position="1"/>
        <end position="24"/>
    </location>
</feature>
<dbReference type="Gene3D" id="3.40.50.720">
    <property type="entry name" value="NAD(P)-binding Rossmann-like Domain"/>
    <property type="match status" value="1"/>
</dbReference>
<accession>A0A098Y354</accession>
<protein>
    <submittedName>
        <fullName evidence="3">NADPH:quinone reductase</fullName>
    </submittedName>
</protein>
<proteinExistence type="predicted"/>
<dbReference type="InterPro" id="IPR036291">
    <property type="entry name" value="NAD(P)-bd_dom_sf"/>
</dbReference>
<dbReference type="InterPro" id="IPR051397">
    <property type="entry name" value="Zn-ADH-like_protein"/>
</dbReference>
<organism evidence="3 4">
    <name type="scientific">Modestobacter caceresii</name>
    <dbReference type="NCBI Taxonomy" id="1522368"/>
    <lineage>
        <taxon>Bacteria</taxon>
        <taxon>Bacillati</taxon>
        <taxon>Actinomycetota</taxon>
        <taxon>Actinomycetes</taxon>
        <taxon>Geodermatophilales</taxon>
        <taxon>Geodermatophilaceae</taxon>
        <taxon>Modestobacter</taxon>
    </lineage>
</organism>